<dbReference type="AlphaFoldDB" id="J3KJB3"/>
<sequence length="189" mass="20176">MRSKSEKLYLNHQDDFSSLCGQDMDNTCVLLPTGSRGEGFARLGSIKQADQRLGQITKLGGGRNARTDCLRQGPAAPDVLAEPNSHRAVTDGSWRSQCCILRTRQGPAGVLSSELVNLNNYRCEALGNPRTRHMLRAVSSSTHGRGNSGNAGPLPSKPVTRGIDGAIFGLYQVCLSGLFVCLADGFVTG</sequence>
<name>J3KJB3_COCIM</name>
<dbReference type="EMBL" id="GG704911">
    <property type="protein sequence ID" value="EAS36133.3"/>
    <property type="molecule type" value="Genomic_DNA"/>
</dbReference>
<protein>
    <submittedName>
        <fullName evidence="1">Uncharacterized protein</fullName>
    </submittedName>
</protein>
<gene>
    <name evidence="1" type="ORF">CIMG_12782</name>
</gene>
<dbReference type="VEuPathDB" id="FungiDB:CIMG_12782"/>
<evidence type="ECO:0000313" key="1">
    <source>
        <dbReference type="EMBL" id="EAS36133.3"/>
    </source>
</evidence>
<dbReference type="GeneID" id="24164409"/>
<dbReference type="RefSeq" id="XP_001247716.2">
    <property type="nucleotide sequence ID" value="XM_001247715.2"/>
</dbReference>
<organism evidence="1 2">
    <name type="scientific">Coccidioides immitis (strain RS)</name>
    <name type="common">Valley fever fungus</name>
    <dbReference type="NCBI Taxonomy" id="246410"/>
    <lineage>
        <taxon>Eukaryota</taxon>
        <taxon>Fungi</taxon>
        <taxon>Dikarya</taxon>
        <taxon>Ascomycota</taxon>
        <taxon>Pezizomycotina</taxon>
        <taxon>Eurotiomycetes</taxon>
        <taxon>Eurotiomycetidae</taxon>
        <taxon>Onygenales</taxon>
        <taxon>Onygenaceae</taxon>
        <taxon>Coccidioides</taxon>
    </lineage>
</organism>
<keyword evidence="2" id="KW-1185">Reference proteome</keyword>
<dbReference type="Proteomes" id="UP000001261">
    <property type="component" value="Unassembled WGS sequence"/>
</dbReference>
<reference evidence="2" key="1">
    <citation type="journal article" date="2009" name="Genome Res.">
        <title>Comparative genomic analyses of the human fungal pathogens Coccidioides and their relatives.</title>
        <authorList>
            <person name="Sharpton T.J."/>
            <person name="Stajich J.E."/>
            <person name="Rounsley S.D."/>
            <person name="Gardner M.J."/>
            <person name="Wortman J.R."/>
            <person name="Jordar V.S."/>
            <person name="Maiti R."/>
            <person name="Kodira C.D."/>
            <person name="Neafsey D.E."/>
            <person name="Zeng Q."/>
            <person name="Hung C.-Y."/>
            <person name="McMahan C."/>
            <person name="Muszewska A."/>
            <person name="Grynberg M."/>
            <person name="Mandel M.A."/>
            <person name="Kellner E.M."/>
            <person name="Barker B.M."/>
            <person name="Galgiani J.N."/>
            <person name="Orbach M.J."/>
            <person name="Kirkland T.N."/>
            <person name="Cole G.T."/>
            <person name="Henn M.R."/>
            <person name="Birren B.W."/>
            <person name="Taylor J.W."/>
        </authorList>
    </citation>
    <scope>NUCLEOTIDE SEQUENCE [LARGE SCALE GENOMIC DNA]</scope>
    <source>
        <strain evidence="2">RS</strain>
    </source>
</reference>
<accession>J3KJB3</accession>
<dbReference type="KEGG" id="cim:CIMG_12782"/>
<reference evidence="2" key="2">
    <citation type="journal article" date="2010" name="Genome Res.">
        <title>Population genomic sequencing of Coccidioides fungi reveals recent hybridization and transposon control.</title>
        <authorList>
            <person name="Neafsey D.E."/>
            <person name="Barker B.M."/>
            <person name="Sharpton T.J."/>
            <person name="Stajich J.E."/>
            <person name="Park D.J."/>
            <person name="Whiston E."/>
            <person name="Hung C.-Y."/>
            <person name="McMahan C."/>
            <person name="White J."/>
            <person name="Sykes S."/>
            <person name="Heiman D."/>
            <person name="Young S."/>
            <person name="Zeng Q."/>
            <person name="Abouelleil A."/>
            <person name="Aftuck L."/>
            <person name="Bessette D."/>
            <person name="Brown A."/>
            <person name="FitzGerald M."/>
            <person name="Lui A."/>
            <person name="Macdonald J.P."/>
            <person name="Priest M."/>
            <person name="Orbach M.J."/>
            <person name="Galgiani J.N."/>
            <person name="Kirkland T.N."/>
            <person name="Cole G.T."/>
            <person name="Birren B.W."/>
            <person name="Henn M.R."/>
            <person name="Taylor J.W."/>
            <person name="Rounsley S.D."/>
        </authorList>
    </citation>
    <scope>GENOME REANNOTATION</scope>
    <source>
        <strain evidence="2">RS</strain>
    </source>
</reference>
<proteinExistence type="predicted"/>
<evidence type="ECO:0000313" key="2">
    <source>
        <dbReference type="Proteomes" id="UP000001261"/>
    </source>
</evidence>
<dbReference type="InParanoid" id="J3KJB3"/>